<dbReference type="Gene3D" id="3.30.930.10">
    <property type="entry name" value="Bira Bifunctional Protein, Domain 2"/>
    <property type="match status" value="1"/>
</dbReference>
<keyword evidence="5" id="KW-0251">Elongation factor</keyword>
<proteinExistence type="predicted"/>
<dbReference type="PANTHER" id="PTHR42918">
    <property type="entry name" value="LYSYL-TRNA SYNTHETASE"/>
    <property type="match status" value="1"/>
</dbReference>
<organism evidence="5">
    <name type="scientific">hydrothermal vent metagenome</name>
    <dbReference type="NCBI Taxonomy" id="652676"/>
    <lineage>
        <taxon>unclassified sequences</taxon>
        <taxon>metagenomes</taxon>
        <taxon>ecological metagenomes</taxon>
    </lineage>
</organism>
<evidence type="ECO:0000313" key="5">
    <source>
        <dbReference type="EMBL" id="VAW82210.1"/>
    </source>
</evidence>
<evidence type="ECO:0000256" key="2">
    <source>
        <dbReference type="ARBA" id="ARBA00022741"/>
    </source>
</evidence>
<accession>A0A3B0YZS0</accession>
<dbReference type="InterPro" id="IPR004525">
    <property type="entry name" value="EpmA"/>
</dbReference>
<feature type="domain" description="Aminoacyl-transfer RNA synthetases class-II family profile" evidence="4">
    <location>
        <begin position="19"/>
        <end position="355"/>
    </location>
</feature>
<sequence length="373" mass="42251">MWRPSASIEALKFRAQANKIIRHFFAVRDIMEVETPILSHFATTDPFIESFSCDIQVGTKKLGEKSKAYLHTSPEFAMKRLVAAGAGPIFQLCKVFRQEELGRWHNPEFTLLEWYRPGLSYHQLIDETAELIQNLLVNSYPLLQPYDANLLELVVTDNLQPDNQAQTHKQSLLPVIKISYADLFKQHIGVDPHLANVKLLASLVKKVGINLSIELNDLDKDSCLQLLLTHIIEPAMPKQKLVFIYDYPSSQASLAQLDRRDNYQVAQRFECFFNGVELANGFQELTSATEQQQRFEQNNSHRADKNLRVYPFDQLLIDSMQSSDGHDGLPDTAGVAVGVDRVLVFALEMSGCQVPNKDKNSLSSVLAFNFERA</sequence>
<gene>
    <name evidence="5" type="ORF">MNBD_GAMMA12-1037</name>
</gene>
<protein>
    <submittedName>
        <fullName evidence="5">Translation elongation factor P Lys34--(R)-beta-lysine ligase</fullName>
    </submittedName>
</protein>
<dbReference type="InterPro" id="IPR045864">
    <property type="entry name" value="aa-tRNA-synth_II/BPL/LPL"/>
</dbReference>
<dbReference type="PROSITE" id="PS50862">
    <property type="entry name" value="AA_TRNA_LIGASE_II"/>
    <property type="match status" value="1"/>
</dbReference>
<dbReference type="SUPFAM" id="SSF55681">
    <property type="entry name" value="Class II aaRS and biotin synthetases"/>
    <property type="match status" value="1"/>
</dbReference>
<evidence type="ECO:0000256" key="3">
    <source>
        <dbReference type="ARBA" id="ARBA00022840"/>
    </source>
</evidence>
<dbReference type="EMBL" id="UOFL01000238">
    <property type="protein sequence ID" value="VAW82210.1"/>
    <property type="molecule type" value="Genomic_DNA"/>
</dbReference>
<keyword evidence="1 5" id="KW-0436">Ligase</keyword>
<dbReference type="GO" id="GO:0003746">
    <property type="term" value="F:translation elongation factor activity"/>
    <property type="evidence" value="ECO:0007669"/>
    <property type="project" value="UniProtKB-KW"/>
</dbReference>
<dbReference type="GO" id="GO:0006430">
    <property type="term" value="P:lysyl-tRNA aminoacylation"/>
    <property type="evidence" value="ECO:0007669"/>
    <property type="project" value="InterPro"/>
</dbReference>
<dbReference type="Pfam" id="PF00152">
    <property type="entry name" value="tRNA-synt_2"/>
    <property type="match status" value="1"/>
</dbReference>
<dbReference type="NCBIfam" id="TIGR00462">
    <property type="entry name" value="genX"/>
    <property type="match status" value="1"/>
</dbReference>
<dbReference type="GO" id="GO:0000049">
    <property type="term" value="F:tRNA binding"/>
    <property type="evidence" value="ECO:0007669"/>
    <property type="project" value="TreeGrafter"/>
</dbReference>
<dbReference type="GO" id="GO:0005524">
    <property type="term" value="F:ATP binding"/>
    <property type="evidence" value="ECO:0007669"/>
    <property type="project" value="UniProtKB-KW"/>
</dbReference>
<keyword evidence="5" id="KW-0648">Protein biosynthesis</keyword>
<keyword evidence="2" id="KW-0547">Nucleotide-binding</keyword>
<keyword evidence="3" id="KW-0067">ATP-binding</keyword>
<dbReference type="AlphaFoldDB" id="A0A3B0YZS0"/>
<dbReference type="GO" id="GO:0005829">
    <property type="term" value="C:cytosol"/>
    <property type="evidence" value="ECO:0007669"/>
    <property type="project" value="TreeGrafter"/>
</dbReference>
<evidence type="ECO:0000256" key="1">
    <source>
        <dbReference type="ARBA" id="ARBA00022598"/>
    </source>
</evidence>
<dbReference type="InterPro" id="IPR006195">
    <property type="entry name" value="aa-tRNA-synth_II"/>
</dbReference>
<dbReference type="PANTHER" id="PTHR42918:SF6">
    <property type="entry name" value="ELONGATION FACTOR P--(R)-BETA-LYSINE LIGASE"/>
    <property type="match status" value="1"/>
</dbReference>
<name>A0A3B0YZS0_9ZZZZ</name>
<evidence type="ECO:0000259" key="4">
    <source>
        <dbReference type="PROSITE" id="PS50862"/>
    </source>
</evidence>
<reference evidence="5" key="1">
    <citation type="submission" date="2018-06" db="EMBL/GenBank/DDBJ databases">
        <authorList>
            <person name="Zhirakovskaya E."/>
        </authorList>
    </citation>
    <scope>NUCLEOTIDE SEQUENCE</scope>
</reference>
<dbReference type="InterPro" id="IPR004364">
    <property type="entry name" value="Aa-tRNA-synt_II"/>
</dbReference>
<dbReference type="NCBIfam" id="NF006828">
    <property type="entry name" value="PRK09350.1"/>
    <property type="match status" value="1"/>
</dbReference>
<dbReference type="GO" id="GO:0004824">
    <property type="term" value="F:lysine-tRNA ligase activity"/>
    <property type="evidence" value="ECO:0007669"/>
    <property type="project" value="InterPro"/>
</dbReference>